<evidence type="ECO:0000313" key="2">
    <source>
        <dbReference type="EMBL" id="QEL16748.1"/>
    </source>
</evidence>
<dbReference type="RefSeq" id="WP_149111434.1">
    <property type="nucleotide sequence ID" value="NZ_CP042425.1"/>
</dbReference>
<reference evidence="3" key="1">
    <citation type="submission" date="2019-08" db="EMBL/GenBank/DDBJ databases">
        <title>Limnoglobus roseus gen. nov., sp. nov., a novel freshwater planctomycete with a giant genome from the family Gemmataceae.</title>
        <authorList>
            <person name="Kulichevskaya I.S."/>
            <person name="Naumoff D.G."/>
            <person name="Miroshnikov K."/>
            <person name="Ivanova A."/>
            <person name="Philippov D.A."/>
            <person name="Hakobyan A."/>
            <person name="Rijpstra I.C."/>
            <person name="Sinninghe Damste J.S."/>
            <person name="Liesack W."/>
            <person name="Dedysh S.N."/>
        </authorList>
    </citation>
    <scope>NUCLEOTIDE SEQUENCE [LARGE SCALE GENOMIC DNA]</scope>
    <source>
        <strain evidence="3">PX52</strain>
    </source>
</reference>
<protein>
    <submittedName>
        <fullName evidence="2">Efflux RND transporter periplasmic adaptor subunit</fullName>
    </submittedName>
</protein>
<accession>A0A5C1AIF6</accession>
<keyword evidence="1" id="KW-0732">Signal</keyword>
<dbReference type="KEGG" id="lrs:PX52LOC_03717"/>
<feature type="signal peptide" evidence="1">
    <location>
        <begin position="1"/>
        <end position="24"/>
    </location>
</feature>
<dbReference type="PROSITE" id="PS51257">
    <property type="entry name" value="PROKAR_LIPOPROTEIN"/>
    <property type="match status" value="1"/>
</dbReference>
<dbReference type="AlphaFoldDB" id="A0A5C1AIF6"/>
<evidence type="ECO:0000256" key="1">
    <source>
        <dbReference type="SAM" id="SignalP"/>
    </source>
</evidence>
<keyword evidence="3" id="KW-1185">Reference proteome</keyword>
<dbReference type="OrthoDB" id="9806939at2"/>
<proteinExistence type="predicted"/>
<feature type="chain" id="PRO_5022835082" evidence="1">
    <location>
        <begin position="25"/>
        <end position="121"/>
    </location>
</feature>
<organism evidence="2 3">
    <name type="scientific">Limnoglobus roseus</name>
    <dbReference type="NCBI Taxonomy" id="2598579"/>
    <lineage>
        <taxon>Bacteria</taxon>
        <taxon>Pseudomonadati</taxon>
        <taxon>Planctomycetota</taxon>
        <taxon>Planctomycetia</taxon>
        <taxon>Gemmatales</taxon>
        <taxon>Gemmataceae</taxon>
        <taxon>Limnoglobus</taxon>
    </lineage>
</organism>
<dbReference type="EMBL" id="CP042425">
    <property type="protein sequence ID" value="QEL16748.1"/>
    <property type="molecule type" value="Genomic_DNA"/>
</dbReference>
<sequence>MRKCFLLGALAAAGCSRTPPPAPAVAAAAAPTITVVKPQKKPVQRVIEQPGAAVAFEEVTLFVKIPGYVRTLSADPAKATRPEHDRFIDIGTRVTRDQVLAELSVPELEEEFKQKEATDRQ</sequence>
<name>A0A5C1AIF6_9BACT</name>
<gene>
    <name evidence="2" type="ORF">PX52LOC_03717</name>
</gene>
<dbReference type="Proteomes" id="UP000324974">
    <property type="component" value="Chromosome"/>
</dbReference>
<evidence type="ECO:0000313" key="3">
    <source>
        <dbReference type="Proteomes" id="UP000324974"/>
    </source>
</evidence>